<dbReference type="PROSITE" id="PS51186">
    <property type="entry name" value="GNAT"/>
    <property type="match status" value="1"/>
</dbReference>
<comment type="similarity">
    <text evidence="2">Belongs to the acetyltransferase family. ArgA subfamily.</text>
</comment>
<evidence type="ECO:0000256" key="3">
    <source>
        <dbReference type="ARBA" id="ARBA00012697"/>
    </source>
</evidence>
<dbReference type="CDD" id="cd04237">
    <property type="entry name" value="AAK_NAGS-ABP"/>
    <property type="match status" value="1"/>
</dbReference>
<evidence type="ECO:0000256" key="2">
    <source>
        <dbReference type="ARBA" id="ARBA00009145"/>
    </source>
</evidence>
<evidence type="ECO:0000313" key="10">
    <source>
        <dbReference type="EMBL" id="KAF4375153.1"/>
    </source>
</evidence>
<comment type="pathway">
    <text evidence="1">Amino-acid biosynthesis; L-arginine biosynthesis; N(2)-acetyl-L-ornithine from L-glutamate: step 1/4.</text>
</comment>
<keyword evidence="7" id="KW-0012">Acyltransferase</keyword>
<protein>
    <recommendedName>
        <fullName evidence="3">amino-acid N-acetyltransferase</fullName>
        <ecNumber evidence="3">2.3.1.1</ecNumber>
    </recommendedName>
</protein>
<dbReference type="SUPFAM" id="SSF55729">
    <property type="entry name" value="Acyl-CoA N-acyltransferases (Nat)"/>
    <property type="match status" value="1"/>
</dbReference>
<dbReference type="AlphaFoldDB" id="A0A7J6FWL6"/>
<evidence type="ECO:0000256" key="5">
    <source>
        <dbReference type="ARBA" id="ARBA00022605"/>
    </source>
</evidence>
<dbReference type="PANTHER" id="PTHR30602">
    <property type="entry name" value="AMINO-ACID ACETYLTRANSFERASE"/>
    <property type="match status" value="1"/>
</dbReference>
<dbReference type="EC" id="2.3.1.1" evidence="3"/>
<dbReference type="UniPathway" id="UPA00068">
    <property type="reaction ID" value="UER00106"/>
</dbReference>
<keyword evidence="5" id="KW-0028">Amino-acid biosynthesis</keyword>
<evidence type="ECO:0000256" key="6">
    <source>
        <dbReference type="ARBA" id="ARBA00022679"/>
    </source>
</evidence>
<dbReference type="NCBIfam" id="TIGR01890">
    <property type="entry name" value="N-Ac-Glu-synth"/>
    <property type="match status" value="1"/>
</dbReference>
<evidence type="ECO:0000256" key="8">
    <source>
        <dbReference type="ARBA" id="ARBA00048372"/>
    </source>
</evidence>
<keyword evidence="13" id="KW-1185">Reference proteome</keyword>
<gene>
    <name evidence="10" type="ORF">F8388_017299</name>
    <name evidence="11" type="ORF">G4B88_017567</name>
</gene>
<evidence type="ECO:0000259" key="9">
    <source>
        <dbReference type="PROSITE" id="PS51186"/>
    </source>
</evidence>
<evidence type="ECO:0000256" key="7">
    <source>
        <dbReference type="ARBA" id="ARBA00023315"/>
    </source>
</evidence>
<evidence type="ECO:0000256" key="4">
    <source>
        <dbReference type="ARBA" id="ARBA00022571"/>
    </source>
</evidence>
<evidence type="ECO:0000313" key="12">
    <source>
        <dbReference type="Proteomes" id="UP000525078"/>
    </source>
</evidence>
<comment type="catalytic activity">
    <reaction evidence="8">
        <text>L-glutamate + acetyl-CoA = N-acetyl-L-glutamate + CoA + H(+)</text>
        <dbReference type="Rhea" id="RHEA:24292"/>
        <dbReference type="ChEBI" id="CHEBI:15378"/>
        <dbReference type="ChEBI" id="CHEBI:29985"/>
        <dbReference type="ChEBI" id="CHEBI:44337"/>
        <dbReference type="ChEBI" id="CHEBI:57287"/>
        <dbReference type="ChEBI" id="CHEBI:57288"/>
        <dbReference type="EC" id="2.3.1.1"/>
    </reaction>
</comment>
<evidence type="ECO:0000313" key="11">
    <source>
        <dbReference type="EMBL" id="KAF4402055.1"/>
    </source>
</evidence>
<dbReference type="Proteomes" id="UP000583929">
    <property type="component" value="Unassembled WGS sequence"/>
</dbReference>
<dbReference type="Proteomes" id="UP000525078">
    <property type="component" value="Unassembled WGS sequence"/>
</dbReference>
<dbReference type="InterPro" id="IPR000182">
    <property type="entry name" value="GNAT_dom"/>
</dbReference>
<dbReference type="InterPro" id="IPR033719">
    <property type="entry name" value="NAGS_kin"/>
</dbReference>
<dbReference type="GO" id="GO:0005737">
    <property type="term" value="C:cytoplasm"/>
    <property type="evidence" value="ECO:0007669"/>
    <property type="project" value="InterPro"/>
</dbReference>
<dbReference type="Gene3D" id="3.40.630.30">
    <property type="match status" value="1"/>
</dbReference>
<dbReference type="GO" id="GO:0006526">
    <property type="term" value="P:L-arginine biosynthetic process"/>
    <property type="evidence" value="ECO:0007669"/>
    <property type="project" value="UniProtKB-UniPathway"/>
</dbReference>
<dbReference type="EMBL" id="JAATIQ010000009">
    <property type="protein sequence ID" value="KAF4402055.1"/>
    <property type="molecule type" value="Genomic_DNA"/>
</dbReference>
<keyword evidence="4" id="KW-0055">Arginine biosynthesis</keyword>
<comment type="caution">
    <text evidence="10">The sequence shown here is derived from an EMBL/GenBank/DDBJ whole genome shotgun (WGS) entry which is preliminary data.</text>
</comment>
<sequence length="845" mass="92865">MASLRSKSFNIFNQSYSFFSSPTVGHVSSWSLEVKRNSDQRFMVMISLVINELQKGKKRKGSPVIGGGRRRWVVVGSSNNNNSNNGYGVLGDHEEGNDNSNKRFVEALREAQPYIFAHMGRTFVLVLSAEVVASPCLDSILKVKFGFRLGFCHFFFPSMASPTATTSISSSHIPIRTRRPLLFSVPNNLGFSCHCLPNRAQKFCFHCPESLTLGIVNGGAGTRRGVSANYTIFNGQDGAEVEQSYNSFEDEQFVKWFREAWPYLWAHRGSTFVVIISGEIVASPHLDPILKAPLIPPFFFDIAFLHHLGIRFVLVPGTHVQIDNLLAERGNEPKYVGRYRITDPESLAAAMEAAGGIRVMLEAKLSPGPSICNIRRHGDSSRLHDVGVSVASGNFLAAKARKSFICSVFIKRGVVEGVDYGATGEVKKVDVARMRERLDGGCIVILNNLGYSSSGEVLNCNTYEVATAASLAIEADKLICIIDGPILDESGRLFRFLTLEEADKLIRQRAKQSEIAASYVKAVDEEDISCIGRDEEDIASPTNGNALRGRHSAMFHNGVGFDNGNGLWSGEQGFAIGGQERLSRLNGYLSELAAAAFVCRSLNAQEIARHRPRQLGLRGDGVLSYTQSFLSVAANEILDVLSAKITTLDGGVQRVHLLDGTKGGVLLLELFTRDGMGTMVASDLYEGTRMARVTDLSGIREIIEPLEASGTLVRRTDEELLATLDSFVVVEREGQIIACAALFPFMDEKCGEVASIAVSSKCRGEGQGDKLLDYIEKKASSLGLENLFLLTTRTADWFVRRGFSECSIESIPEQRRKRINLSRKSKYYMKKLLPDTSGITIKSIR</sequence>
<dbReference type="PANTHER" id="PTHR30602:SF12">
    <property type="entry name" value="AMINO-ACID ACETYLTRANSFERASE NAGS1, CHLOROPLASTIC-RELATED"/>
    <property type="match status" value="1"/>
</dbReference>
<dbReference type="Pfam" id="PF00583">
    <property type="entry name" value="Acetyltransf_1"/>
    <property type="match status" value="1"/>
</dbReference>
<dbReference type="InterPro" id="IPR001048">
    <property type="entry name" value="Asp/Glu/Uridylate_kinase"/>
</dbReference>
<feature type="domain" description="N-acetyltransferase" evidence="9">
    <location>
        <begin position="686"/>
        <end position="834"/>
    </location>
</feature>
<dbReference type="InterPro" id="IPR010167">
    <property type="entry name" value="NH2A_AcTrfase"/>
</dbReference>
<reference evidence="12 13" key="1">
    <citation type="journal article" date="2020" name="bioRxiv">
        <title>Sequence and annotation of 42 cannabis genomes reveals extensive copy number variation in cannabinoid synthesis and pathogen resistance genes.</title>
        <authorList>
            <person name="Mckernan K.J."/>
            <person name="Helbert Y."/>
            <person name="Kane L.T."/>
            <person name="Ebling H."/>
            <person name="Zhang L."/>
            <person name="Liu B."/>
            <person name="Eaton Z."/>
            <person name="Mclaughlin S."/>
            <person name="Kingan S."/>
            <person name="Baybayan P."/>
            <person name="Concepcion G."/>
            <person name="Jordan M."/>
            <person name="Riva A."/>
            <person name="Barbazuk W."/>
            <person name="Harkins T."/>
        </authorList>
    </citation>
    <scope>NUCLEOTIDE SEQUENCE [LARGE SCALE GENOMIC DNA]</scope>
    <source>
        <strain evidence="12 13">cv. Jamaican Lion 4</strain>
        <strain evidence="11">Father</strain>
        <strain evidence="10">Mother</strain>
        <tissue evidence="10">Leaf</tissue>
    </source>
</reference>
<keyword evidence="6" id="KW-0808">Transferase</keyword>
<organism evidence="10 12">
    <name type="scientific">Cannabis sativa</name>
    <name type="common">Hemp</name>
    <name type="synonym">Marijuana</name>
    <dbReference type="NCBI Taxonomy" id="3483"/>
    <lineage>
        <taxon>Eukaryota</taxon>
        <taxon>Viridiplantae</taxon>
        <taxon>Streptophyta</taxon>
        <taxon>Embryophyta</taxon>
        <taxon>Tracheophyta</taxon>
        <taxon>Spermatophyta</taxon>
        <taxon>Magnoliopsida</taxon>
        <taxon>eudicotyledons</taxon>
        <taxon>Gunneridae</taxon>
        <taxon>Pentapetalae</taxon>
        <taxon>rosids</taxon>
        <taxon>fabids</taxon>
        <taxon>Rosales</taxon>
        <taxon>Cannabaceae</taxon>
        <taxon>Cannabis</taxon>
    </lineage>
</organism>
<dbReference type="InterPro" id="IPR036393">
    <property type="entry name" value="AceGlu_kinase-like_sf"/>
</dbReference>
<evidence type="ECO:0000313" key="13">
    <source>
        <dbReference type="Proteomes" id="UP000583929"/>
    </source>
</evidence>
<dbReference type="InterPro" id="IPR016181">
    <property type="entry name" value="Acyl_CoA_acyltransferase"/>
</dbReference>
<dbReference type="EMBL" id="JAATIP010000092">
    <property type="protein sequence ID" value="KAF4375153.1"/>
    <property type="molecule type" value="Genomic_DNA"/>
</dbReference>
<dbReference type="HAMAP" id="MF_01105">
    <property type="entry name" value="N_acetyl_glu_synth"/>
    <property type="match status" value="1"/>
</dbReference>
<name>A0A7J6FWL6_CANSA</name>
<evidence type="ECO:0000256" key="1">
    <source>
        <dbReference type="ARBA" id="ARBA00004925"/>
    </source>
</evidence>
<dbReference type="Gene3D" id="3.40.1160.10">
    <property type="entry name" value="Acetylglutamate kinase-like"/>
    <property type="match status" value="1"/>
</dbReference>
<dbReference type="CDD" id="cd04301">
    <property type="entry name" value="NAT_SF"/>
    <property type="match status" value="1"/>
</dbReference>
<dbReference type="Pfam" id="PF00696">
    <property type="entry name" value="AA_kinase"/>
    <property type="match status" value="1"/>
</dbReference>
<dbReference type="SUPFAM" id="SSF53633">
    <property type="entry name" value="Carbamate kinase-like"/>
    <property type="match status" value="2"/>
</dbReference>
<dbReference type="GO" id="GO:0004042">
    <property type="term" value="F:L-glutamate N-acetyltransferase activity"/>
    <property type="evidence" value="ECO:0007669"/>
    <property type="project" value="InterPro"/>
</dbReference>
<accession>A0A7J6FWL6</accession>
<proteinExistence type="inferred from homology"/>